<keyword evidence="8" id="KW-1185">Reference proteome</keyword>
<protein>
    <submittedName>
        <fullName evidence="7">TAP-like protein</fullName>
    </submittedName>
</protein>
<name>A0A1Y5Y2N0_KIBAR</name>
<reference evidence="7 8" key="1">
    <citation type="submission" date="2017-04" db="EMBL/GenBank/DDBJ databases">
        <authorList>
            <person name="Afonso C.L."/>
            <person name="Miller P.J."/>
            <person name="Scott M.A."/>
            <person name="Spackman E."/>
            <person name="Goraichik I."/>
            <person name="Dimitrov K.M."/>
            <person name="Suarez D.L."/>
            <person name="Swayne D.E."/>
        </authorList>
    </citation>
    <scope>NUCLEOTIDE SEQUENCE [LARGE SCALE GENOMIC DNA]</scope>
    <source>
        <strain evidence="7 8">DSM 43828</strain>
    </source>
</reference>
<dbReference type="AlphaFoldDB" id="A0A1Y5Y2N0"/>
<dbReference type="EMBL" id="FWXV01000010">
    <property type="protein sequence ID" value="SMD24517.1"/>
    <property type="molecule type" value="Genomic_DNA"/>
</dbReference>
<feature type="domain" description="Peptidase S33 tripeptidyl aminopeptidase-like C-terminal" evidence="6">
    <location>
        <begin position="447"/>
        <end position="540"/>
    </location>
</feature>
<dbReference type="GO" id="GO:0016787">
    <property type="term" value="F:hydrolase activity"/>
    <property type="evidence" value="ECO:0007669"/>
    <property type="project" value="UniProtKB-KW"/>
</dbReference>
<evidence type="ECO:0000313" key="8">
    <source>
        <dbReference type="Proteomes" id="UP000192674"/>
    </source>
</evidence>
<evidence type="ECO:0000259" key="5">
    <source>
        <dbReference type="Pfam" id="PF00561"/>
    </source>
</evidence>
<keyword evidence="3" id="KW-0378">Hydrolase</keyword>
<feature type="domain" description="AB hydrolase-1" evidence="5">
    <location>
        <begin position="112"/>
        <end position="300"/>
    </location>
</feature>
<dbReference type="InterPro" id="IPR013595">
    <property type="entry name" value="Pept_S33_TAP-like_C"/>
</dbReference>
<dbReference type="PANTHER" id="PTHR43248:SF29">
    <property type="entry name" value="TRIPEPTIDYL AMINOPEPTIDASE"/>
    <property type="match status" value="1"/>
</dbReference>
<evidence type="ECO:0000259" key="6">
    <source>
        <dbReference type="Pfam" id="PF08386"/>
    </source>
</evidence>
<dbReference type="Pfam" id="PF00561">
    <property type="entry name" value="Abhydrolase_1"/>
    <property type="match status" value="1"/>
</dbReference>
<keyword evidence="2 4" id="KW-0732">Signal</keyword>
<dbReference type="SUPFAM" id="SSF53474">
    <property type="entry name" value="alpha/beta-Hydrolases"/>
    <property type="match status" value="1"/>
</dbReference>
<accession>A0A1Y5Y2N0</accession>
<dbReference type="InterPro" id="IPR000073">
    <property type="entry name" value="AB_hydrolase_1"/>
</dbReference>
<evidence type="ECO:0000256" key="4">
    <source>
        <dbReference type="SAM" id="SignalP"/>
    </source>
</evidence>
<evidence type="ECO:0000256" key="2">
    <source>
        <dbReference type="ARBA" id="ARBA00022729"/>
    </source>
</evidence>
<dbReference type="PANTHER" id="PTHR43248">
    <property type="entry name" value="2-SUCCINYL-6-HYDROXY-2,4-CYCLOHEXADIENE-1-CARBOXYLATE SYNTHASE"/>
    <property type="match status" value="1"/>
</dbReference>
<feature type="signal peptide" evidence="4">
    <location>
        <begin position="1"/>
        <end position="22"/>
    </location>
</feature>
<evidence type="ECO:0000256" key="3">
    <source>
        <dbReference type="ARBA" id="ARBA00022801"/>
    </source>
</evidence>
<evidence type="ECO:0000313" key="7">
    <source>
        <dbReference type="EMBL" id="SMD24517.1"/>
    </source>
</evidence>
<dbReference type="Gene3D" id="3.40.50.1820">
    <property type="entry name" value="alpha/beta hydrolase"/>
    <property type="match status" value="1"/>
</dbReference>
<sequence length="597" mass="66335">MAPLRVLVTTMACTAMALTVLATPSAALPDRPPAEPKNPVIPQRYLDQPIQWAPCSFDERIKRANPQAPTTNCATVKVPMDWHNPDAHPDITVAIAHSKATGPVRGLLTSNPGGPGGAGLELTSNLALSRPQMFQDFDLLAFDPRGFGKSEALRCLTTQEELDALPTTPDYRVRNEQTHRTEIAEAQLQAKACAATEFGRFVSSQQTVYDMDFLRALLGHRLLNFIGYSYGTWLGGWYADTYPQRVGRFVLDSNMDWTHTQWDNVNFDPWSYQRRFDTQFKPWIARHADQITGSLGTSAHQVQRTYDSIRGRIAELYKAGLTKVRPHDLDFNVLGVIGNNRRFIRALIDILVHDELGKAPAATVQVAHVERAWGRLAPALQAYDTLADIKTRYDVDATAAADGVVNIGAISTTVRCNDTAWNKDPRYYTREADRMTRQNPWAGYLNGVPMCAFWPYPPQDRNLDLKGAPRMLLVHSEIDPQTAYEGAWRTYKDIAHAARLVSVDDEGKHGQYISGPSTCVQQFGDRFLFNGELPGRNEICGTAPLPEDGSVYEVKGPLDGKAVPLPRSLLSSAAEPNPALQEIFDRTVELPVKALNR</sequence>
<proteinExistence type="inferred from homology"/>
<gene>
    <name evidence="7" type="ORF">SAMN05661093_08612</name>
</gene>
<dbReference type="Pfam" id="PF08386">
    <property type="entry name" value="Abhydrolase_4"/>
    <property type="match status" value="1"/>
</dbReference>
<organism evidence="7 8">
    <name type="scientific">Kibdelosporangium aridum</name>
    <dbReference type="NCBI Taxonomy" id="2030"/>
    <lineage>
        <taxon>Bacteria</taxon>
        <taxon>Bacillati</taxon>
        <taxon>Actinomycetota</taxon>
        <taxon>Actinomycetes</taxon>
        <taxon>Pseudonocardiales</taxon>
        <taxon>Pseudonocardiaceae</taxon>
        <taxon>Kibdelosporangium</taxon>
    </lineage>
</organism>
<dbReference type="InterPro" id="IPR051601">
    <property type="entry name" value="Serine_prot/Carboxylest_S33"/>
</dbReference>
<dbReference type="InterPro" id="IPR029058">
    <property type="entry name" value="AB_hydrolase_fold"/>
</dbReference>
<comment type="similarity">
    <text evidence="1">Belongs to the peptidase S33 family.</text>
</comment>
<evidence type="ECO:0000256" key="1">
    <source>
        <dbReference type="ARBA" id="ARBA00010088"/>
    </source>
</evidence>
<feature type="chain" id="PRO_5012283199" evidence="4">
    <location>
        <begin position="23"/>
        <end position="597"/>
    </location>
</feature>
<dbReference type="Proteomes" id="UP000192674">
    <property type="component" value="Unassembled WGS sequence"/>
</dbReference>